<dbReference type="InterPro" id="IPR051681">
    <property type="entry name" value="Ser/Thr_Kinases-Pseudokinases"/>
</dbReference>
<comment type="caution">
    <text evidence="3">The sequence shown here is derived from an EMBL/GenBank/DDBJ whole genome shotgun (WGS) entry which is preliminary data.</text>
</comment>
<feature type="compositionally biased region" description="Low complexity" evidence="1">
    <location>
        <begin position="319"/>
        <end position="343"/>
    </location>
</feature>
<feature type="compositionally biased region" description="Basic and acidic residues" evidence="1">
    <location>
        <begin position="392"/>
        <end position="401"/>
    </location>
</feature>
<dbReference type="InterPro" id="IPR011990">
    <property type="entry name" value="TPR-like_helical_dom_sf"/>
</dbReference>
<accession>A0ABR2IKX8</accession>
<feature type="compositionally biased region" description="Basic and acidic residues" evidence="1">
    <location>
        <begin position="296"/>
        <end position="318"/>
    </location>
</feature>
<dbReference type="Proteomes" id="UP001470230">
    <property type="component" value="Unassembled WGS sequence"/>
</dbReference>
<dbReference type="InterPro" id="IPR011009">
    <property type="entry name" value="Kinase-like_dom_sf"/>
</dbReference>
<evidence type="ECO:0000256" key="1">
    <source>
        <dbReference type="SAM" id="MobiDB-lite"/>
    </source>
</evidence>
<dbReference type="PANTHER" id="PTHR44329">
    <property type="entry name" value="SERINE/THREONINE-PROTEIN KINASE TNNI3K-RELATED"/>
    <property type="match status" value="1"/>
</dbReference>
<dbReference type="PANTHER" id="PTHR44329:SF214">
    <property type="entry name" value="PROTEIN KINASE DOMAIN-CONTAINING PROTEIN"/>
    <property type="match status" value="1"/>
</dbReference>
<feature type="region of interest" description="Disordered" evidence="1">
    <location>
        <begin position="296"/>
        <end position="679"/>
    </location>
</feature>
<name>A0ABR2IKX8_9EUKA</name>
<feature type="compositionally biased region" description="Basic and acidic residues" evidence="1">
    <location>
        <begin position="409"/>
        <end position="574"/>
    </location>
</feature>
<dbReference type="Gene3D" id="1.10.510.10">
    <property type="entry name" value="Transferase(Phosphotransferase) domain 1"/>
    <property type="match status" value="1"/>
</dbReference>
<dbReference type="SUPFAM" id="SSF81901">
    <property type="entry name" value="HCP-like"/>
    <property type="match status" value="1"/>
</dbReference>
<reference evidence="3 4" key="1">
    <citation type="submission" date="2024-04" db="EMBL/GenBank/DDBJ databases">
        <title>Tritrichomonas musculus Genome.</title>
        <authorList>
            <person name="Alves-Ferreira E."/>
            <person name="Grigg M."/>
            <person name="Lorenzi H."/>
            <person name="Galac M."/>
        </authorList>
    </citation>
    <scope>NUCLEOTIDE SEQUENCE [LARGE SCALE GENOMIC DNA]</scope>
    <source>
        <strain evidence="3 4">EAF2021</strain>
    </source>
</reference>
<protein>
    <recommendedName>
        <fullName evidence="2">Protein kinase domain-containing protein</fullName>
    </recommendedName>
</protein>
<feature type="domain" description="Protein kinase" evidence="2">
    <location>
        <begin position="1"/>
        <end position="262"/>
    </location>
</feature>
<feature type="compositionally biased region" description="Basic and acidic residues" evidence="1">
    <location>
        <begin position="349"/>
        <end position="358"/>
    </location>
</feature>
<sequence>MDISRFKPKSNGKTNLSVIDYFIQYDQKEYDGKLIFEKINEADLKKSIRFLTKLNFPSILKVIDYIYPKKGNQTHNPTRQTKDFYTYPVIITEHMPNKSLKDVLHSIMNDQTPKGWTDTKVYITIVGVAFAMLYLHNNNIYYNDLSLSGILFDDMFYPHVSFLNIIHNITQGQENGKSLIYVDSATENTEDPDYFKADVFAFSLIIHQLFKKEILRKRPDADRGISTFPEAVRKLYLDCHNSDPDSRMTFAEIVNFIKDEVFQESFDLLDKKEADEYLNYIEGAFNTSIPLLSDHDSSDSYKSIAHNEKEDEKPDQKSIKNSQKKSPSSSKGSSRSSDSSNSSLLEEEGSGKHKEYGSRDSINSFGQTHSKKQMKKDVDTKFFANSSAHVISKQEKKEQGKSKNSTTKRKPEEQEKEKPNTNEQGEEPKKEQEKGKPKLKDQDEQKKDKQTKRELDIETRVKETPEIREQKNKNRVKEKQKIKEQEKQKQNASEQEKEPKKEDEKGKLKKEEPKKEEPKKEETKKIEPKKEEPKKEEPKKEDEKGKLKKEEPKKIEPKKEEPKKEEPKKEDEKGKLKKEKPKKEEQEQEEQEKEEQEKEEQEKEEQEKEEQEKEEPEKEEPEKEEPEKEEPEKEEPEKEEQEKEEQEKEEQEKGQGREKNKKQEKNEQKSELQKKRIDDPILICKQKADDGDIEEMVSYGKMLFHGEGVTVNFSEAAYYFKKAADGGSTEGQFRYGHMLRYGFGVKLSKERASEYFLMASKGEGIGKKEGLACAEALSKRSLESK</sequence>
<feature type="compositionally biased region" description="Basic and acidic residues" evidence="1">
    <location>
        <begin position="650"/>
        <end position="679"/>
    </location>
</feature>
<keyword evidence="4" id="KW-1185">Reference proteome</keyword>
<dbReference type="PROSITE" id="PS50011">
    <property type="entry name" value="PROTEIN_KINASE_DOM"/>
    <property type="match status" value="1"/>
</dbReference>
<dbReference type="EMBL" id="JAPFFF010000017">
    <property type="protein sequence ID" value="KAK8863886.1"/>
    <property type="molecule type" value="Genomic_DNA"/>
</dbReference>
<evidence type="ECO:0000313" key="3">
    <source>
        <dbReference type="EMBL" id="KAK8863886.1"/>
    </source>
</evidence>
<gene>
    <name evidence="3" type="ORF">M9Y10_011577</name>
</gene>
<dbReference type="InterPro" id="IPR000719">
    <property type="entry name" value="Prot_kinase_dom"/>
</dbReference>
<dbReference type="Gene3D" id="1.25.40.10">
    <property type="entry name" value="Tetratricopeptide repeat domain"/>
    <property type="match status" value="1"/>
</dbReference>
<dbReference type="SMART" id="SM00671">
    <property type="entry name" value="SEL1"/>
    <property type="match status" value="2"/>
</dbReference>
<dbReference type="InterPro" id="IPR006597">
    <property type="entry name" value="Sel1-like"/>
</dbReference>
<organism evidence="3 4">
    <name type="scientific">Tritrichomonas musculus</name>
    <dbReference type="NCBI Taxonomy" id="1915356"/>
    <lineage>
        <taxon>Eukaryota</taxon>
        <taxon>Metamonada</taxon>
        <taxon>Parabasalia</taxon>
        <taxon>Tritrichomonadida</taxon>
        <taxon>Tritrichomonadidae</taxon>
        <taxon>Tritrichomonas</taxon>
    </lineage>
</organism>
<dbReference type="Pfam" id="PF08238">
    <property type="entry name" value="Sel1"/>
    <property type="match status" value="2"/>
</dbReference>
<evidence type="ECO:0000313" key="4">
    <source>
        <dbReference type="Proteomes" id="UP001470230"/>
    </source>
</evidence>
<feature type="compositionally biased region" description="Acidic residues" evidence="1">
    <location>
        <begin position="586"/>
        <end position="649"/>
    </location>
</feature>
<evidence type="ECO:0000259" key="2">
    <source>
        <dbReference type="PROSITE" id="PS50011"/>
    </source>
</evidence>
<dbReference type="SUPFAM" id="SSF56112">
    <property type="entry name" value="Protein kinase-like (PK-like)"/>
    <property type="match status" value="1"/>
</dbReference>
<proteinExistence type="predicted"/>